<comment type="cofactor">
    <cofactor evidence="12">
        <name>Mg(2+)</name>
        <dbReference type="ChEBI" id="CHEBI:18420"/>
    </cofactor>
</comment>
<dbReference type="InterPro" id="IPR004101">
    <property type="entry name" value="Mur_ligase_C"/>
</dbReference>
<dbReference type="EC" id="6.3.2.-" evidence="12"/>
<feature type="binding site" evidence="12">
    <location>
        <position position="33"/>
    </location>
    <ligand>
        <name>UDP-N-acetyl-alpha-D-muramoyl-L-alanyl-D-glutamate</name>
        <dbReference type="ChEBI" id="CHEBI:83900"/>
    </ligand>
</feature>
<evidence type="ECO:0000259" key="15">
    <source>
        <dbReference type="Pfam" id="PF02875"/>
    </source>
</evidence>
<keyword evidence="5 12" id="KW-0132">Cell division</keyword>
<name>A0ABY7JRW0_9FIRM</name>
<comment type="subcellular location">
    <subcellularLocation>
        <location evidence="12 13">Cytoplasm</location>
    </subcellularLocation>
</comment>
<evidence type="ECO:0000256" key="5">
    <source>
        <dbReference type="ARBA" id="ARBA00022618"/>
    </source>
</evidence>
<dbReference type="SUPFAM" id="SSF53623">
    <property type="entry name" value="MurD-like peptide ligases, catalytic domain"/>
    <property type="match status" value="1"/>
</dbReference>
<keyword evidence="8 12" id="KW-0133">Cell shape</keyword>
<dbReference type="EMBL" id="CP114052">
    <property type="protein sequence ID" value="WAW15591.1"/>
    <property type="molecule type" value="Genomic_DNA"/>
</dbReference>
<evidence type="ECO:0000259" key="16">
    <source>
        <dbReference type="Pfam" id="PF08245"/>
    </source>
</evidence>
<dbReference type="Pfam" id="PF08245">
    <property type="entry name" value="Mur_ligase_M"/>
    <property type="match status" value="1"/>
</dbReference>
<evidence type="ECO:0000256" key="1">
    <source>
        <dbReference type="ARBA" id="ARBA00004752"/>
    </source>
</evidence>
<sequence>MKLSNIMDGIEYRVGVTNNDLDIIEIEDIVYDSRKAKKNTIFVAVKGETVDGHDYVRNAYENGCRAFVLNKTLELDKECIQFIVEDSRATLSKMSKNFFLDPTSQIKVIGVTGTKGKTTITNYIKTVLTECGLNTGVIGTNGVFYNDIVEKTVNTTPESYEIEKSIRKMVDAGVKCVAMEVSSGGLMMQRVDDISFDIGVYTNLSPDHIGPKEHPSFEHYRDSKAKLFKLCKHGIINIDDENAQYIIENASCDISTFSIDKESDFKAENIVLTRGEDSLGVNFDFIEKGKKATNTHICSPGRFSIYNALAVIATCKYFDIDKKAMLEALSKAKVDGRVEVLPVLPYATVVVDYAHNGMSLENVLQTLLKYKPNRMICLFGSVGGRTAIRRRELGDVAAKLCDVSILTTDNPDDEDPMQIINDIAESFIDSKCKVMKIEDRGNAIYEALKMAQKGDMIVIAGKGHEKYQYINGQRVFYDEKAEVINAAKKVLEERNK</sequence>
<dbReference type="RefSeq" id="WP_269312266.1">
    <property type="nucleotide sequence ID" value="NZ_CP114052.1"/>
</dbReference>
<dbReference type="Gene3D" id="3.90.190.20">
    <property type="entry name" value="Mur ligase, C-terminal domain"/>
    <property type="match status" value="1"/>
</dbReference>
<evidence type="ECO:0000259" key="14">
    <source>
        <dbReference type="Pfam" id="PF01225"/>
    </source>
</evidence>
<dbReference type="HAMAP" id="MF_00208">
    <property type="entry name" value="MurE"/>
    <property type="match status" value="1"/>
</dbReference>
<reference evidence="17" key="1">
    <citation type="submission" date="2022-12" db="EMBL/GenBank/DDBJ databases">
        <title>Peptostreptococcus.</title>
        <authorList>
            <person name="Lee S.H."/>
        </authorList>
    </citation>
    <scope>NUCLEOTIDE SEQUENCE</scope>
    <source>
        <strain evidence="17">CBA3647</strain>
    </source>
</reference>
<dbReference type="Proteomes" id="UP001164187">
    <property type="component" value="Chromosome"/>
</dbReference>
<dbReference type="InterPro" id="IPR013221">
    <property type="entry name" value="Mur_ligase_cen"/>
</dbReference>
<keyword evidence="11 12" id="KW-0961">Cell wall biogenesis/degradation</keyword>
<evidence type="ECO:0000256" key="8">
    <source>
        <dbReference type="ARBA" id="ARBA00022960"/>
    </source>
</evidence>
<protein>
    <recommendedName>
        <fullName evidence="12">UDP-N-acetylmuramyl-tripeptide synthetase</fullName>
        <ecNumber evidence="12">6.3.2.-</ecNumber>
    </recommendedName>
    <alternativeName>
        <fullName evidence="12">UDP-MurNAc-tripeptide synthetase</fullName>
    </alternativeName>
</protein>
<dbReference type="Gene3D" id="3.40.1390.10">
    <property type="entry name" value="MurE/MurF, N-terminal domain"/>
    <property type="match status" value="1"/>
</dbReference>
<dbReference type="PROSITE" id="PS01011">
    <property type="entry name" value="FOLYLPOLYGLU_SYNT_1"/>
    <property type="match status" value="1"/>
</dbReference>
<dbReference type="InterPro" id="IPR000713">
    <property type="entry name" value="Mur_ligase_N"/>
</dbReference>
<evidence type="ECO:0000256" key="13">
    <source>
        <dbReference type="RuleBase" id="RU004135"/>
    </source>
</evidence>
<dbReference type="Pfam" id="PF01225">
    <property type="entry name" value="Mur_ligase"/>
    <property type="match status" value="1"/>
</dbReference>
<dbReference type="InterPro" id="IPR018109">
    <property type="entry name" value="Folylpolyglutamate_synth_CS"/>
</dbReference>
<dbReference type="GO" id="GO:0008765">
    <property type="term" value="F:UDP-N-acetylmuramoylalanyl-D-glutamate-2,6-diaminopimelate ligase activity"/>
    <property type="evidence" value="ECO:0007669"/>
    <property type="project" value="UniProtKB-EC"/>
</dbReference>
<comment type="function">
    <text evidence="12">Catalyzes the addition of an amino acid to the nucleotide precursor UDP-N-acetylmuramoyl-L-alanyl-D-glutamate (UMAG) in the biosynthesis of bacterial cell-wall peptidoglycan.</text>
</comment>
<dbReference type="NCBIfam" id="NF001126">
    <property type="entry name" value="PRK00139.1-4"/>
    <property type="match status" value="1"/>
</dbReference>
<dbReference type="SUPFAM" id="SSF63418">
    <property type="entry name" value="MurE/MurF N-terminal domain"/>
    <property type="match status" value="1"/>
</dbReference>
<keyword evidence="6 12" id="KW-0547">Nucleotide-binding</keyword>
<comment type="similarity">
    <text evidence="2 12">Belongs to the MurCDEF family. MurE subfamily.</text>
</comment>
<evidence type="ECO:0000256" key="7">
    <source>
        <dbReference type="ARBA" id="ARBA00022840"/>
    </source>
</evidence>
<dbReference type="InterPro" id="IPR035911">
    <property type="entry name" value="MurE/MurF_N"/>
</dbReference>
<feature type="binding site" evidence="12">
    <location>
        <position position="182"/>
    </location>
    <ligand>
        <name>UDP-N-acetyl-alpha-D-muramoyl-L-alanyl-D-glutamate</name>
        <dbReference type="ChEBI" id="CHEBI:83900"/>
    </ligand>
</feature>
<evidence type="ECO:0000256" key="3">
    <source>
        <dbReference type="ARBA" id="ARBA00022490"/>
    </source>
</evidence>
<dbReference type="InterPro" id="IPR005761">
    <property type="entry name" value="UDP-N-AcMur-Glu-dNH2Pim_ligase"/>
</dbReference>
<keyword evidence="9 12" id="KW-0573">Peptidoglycan synthesis</keyword>
<evidence type="ECO:0000256" key="4">
    <source>
        <dbReference type="ARBA" id="ARBA00022598"/>
    </source>
</evidence>
<feature type="binding site" evidence="12">
    <location>
        <begin position="155"/>
        <end position="156"/>
    </location>
    <ligand>
        <name>UDP-N-acetyl-alpha-D-muramoyl-L-alanyl-D-glutamate</name>
        <dbReference type="ChEBI" id="CHEBI:83900"/>
    </ligand>
</feature>
<evidence type="ECO:0000256" key="10">
    <source>
        <dbReference type="ARBA" id="ARBA00023306"/>
    </source>
</evidence>
<dbReference type="Gene3D" id="3.40.1190.10">
    <property type="entry name" value="Mur-like, catalytic domain"/>
    <property type="match status" value="1"/>
</dbReference>
<comment type="caution">
    <text evidence="12">Lacks conserved residue(s) required for the propagation of feature annotation.</text>
</comment>
<evidence type="ECO:0000313" key="17">
    <source>
        <dbReference type="EMBL" id="WAW15591.1"/>
    </source>
</evidence>
<feature type="binding site" evidence="12">
    <location>
        <position position="154"/>
    </location>
    <ligand>
        <name>UDP-N-acetyl-alpha-D-muramoyl-L-alanyl-D-glutamate</name>
        <dbReference type="ChEBI" id="CHEBI:83900"/>
    </ligand>
</feature>
<feature type="domain" description="Mur ligase C-terminal" evidence="15">
    <location>
        <begin position="336"/>
        <end position="463"/>
    </location>
</feature>
<feature type="domain" description="Mur ligase central" evidence="16">
    <location>
        <begin position="111"/>
        <end position="314"/>
    </location>
</feature>
<keyword evidence="3 12" id="KW-0963">Cytoplasm</keyword>
<feature type="binding site" evidence="12">
    <location>
        <begin position="113"/>
        <end position="119"/>
    </location>
    <ligand>
        <name>ATP</name>
        <dbReference type="ChEBI" id="CHEBI:30616"/>
    </ligand>
</feature>
<accession>A0ABY7JRW0</accession>
<dbReference type="InterPro" id="IPR036565">
    <property type="entry name" value="Mur-like_cat_sf"/>
</dbReference>
<evidence type="ECO:0000256" key="6">
    <source>
        <dbReference type="ARBA" id="ARBA00022741"/>
    </source>
</evidence>
<dbReference type="Pfam" id="PF02875">
    <property type="entry name" value="Mur_ligase_C"/>
    <property type="match status" value="1"/>
</dbReference>
<evidence type="ECO:0000256" key="2">
    <source>
        <dbReference type="ARBA" id="ARBA00005898"/>
    </source>
</evidence>
<evidence type="ECO:0000256" key="9">
    <source>
        <dbReference type="ARBA" id="ARBA00022984"/>
    </source>
</evidence>
<feature type="modified residue" description="N6-carboxylysine" evidence="12">
    <location>
        <position position="224"/>
    </location>
</feature>
<keyword evidence="18" id="KW-1185">Reference proteome</keyword>
<evidence type="ECO:0000313" key="18">
    <source>
        <dbReference type="Proteomes" id="UP001164187"/>
    </source>
</evidence>
<keyword evidence="7 12" id="KW-0067">ATP-binding</keyword>
<keyword evidence="4 12" id="KW-0436">Ligase</keyword>
<evidence type="ECO:0000256" key="11">
    <source>
        <dbReference type="ARBA" id="ARBA00023316"/>
    </source>
</evidence>
<keyword evidence="10 12" id="KW-0131">Cell cycle</keyword>
<dbReference type="PANTHER" id="PTHR23135">
    <property type="entry name" value="MUR LIGASE FAMILY MEMBER"/>
    <property type="match status" value="1"/>
</dbReference>
<feature type="binding site" evidence="12">
    <location>
        <position position="190"/>
    </location>
    <ligand>
        <name>UDP-N-acetyl-alpha-D-muramoyl-L-alanyl-D-glutamate</name>
        <dbReference type="ChEBI" id="CHEBI:83900"/>
    </ligand>
</feature>
<dbReference type="PANTHER" id="PTHR23135:SF4">
    <property type="entry name" value="UDP-N-ACETYLMURAMOYL-L-ALANYL-D-GLUTAMATE--2,6-DIAMINOPIMELATE LIGASE MURE HOMOLOG, CHLOROPLASTIC"/>
    <property type="match status" value="1"/>
</dbReference>
<dbReference type="InterPro" id="IPR036615">
    <property type="entry name" value="Mur_ligase_C_dom_sf"/>
</dbReference>
<comment type="PTM">
    <text evidence="12">Carboxylation is probably crucial for Mg(2+) binding and, consequently, for the gamma-phosphate positioning of ATP.</text>
</comment>
<proteinExistence type="inferred from homology"/>
<dbReference type="SUPFAM" id="SSF53244">
    <property type="entry name" value="MurD-like peptide ligases, peptide-binding domain"/>
    <property type="match status" value="1"/>
</dbReference>
<organism evidence="17 18">
    <name type="scientific">Peptostreptococcus equinus</name>
    <dbReference type="NCBI Taxonomy" id="3003601"/>
    <lineage>
        <taxon>Bacteria</taxon>
        <taxon>Bacillati</taxon>
        <taxon>Bacillota</taxon>
        <taxon>Clostridia</taxon>
        <taxon>Peptostreptococcales</taxon>
        <taxon>Peptostreptococcaceae</taxon>
        <taxon>Peptostreptococcus</taxon>
    </lineage>
</organism>
<keyword evidence="12" id="KW-0460">Magnesium</keyword>
<dbReference type="NCBIfam" id="TIGR01085">
    <property type="entry name" value="murE"/>
    <property type="match status" value="1"/>
</dbReference>
<gene>
    <name evidence="12" type="primary">murE</name>
    <name evidence="17" type="ORF">O0R46_03865</name>
</gene>
<feature type="domain" description="Mur ligase N-terminal catalytic" evidence="14">
    <location>
        <begin position="26"/>
        <end position="74"/>
    </location>
</feature>
<comment type="pathway">
    <text evidence="1 12 13">Cell wall biogenesis; peptidoglycan biosynthesis.</text>
</comment>
<evidence type="ECO:0000256" key="12">
    <source>
        <dbReference type="HAMAP-Rule" id="MF_00208"/>
    </source>
</evidence>